<keyword evidence="10 15" id="KW-0720">Serine protease</keyword>
<evidence type="ECO:0000256" key="1">
    <source>
        <dbReference type="ARBA" id="ARBA00001910"/>
    </source>
</evidence>
<keyword evidence="9 15" id="KW-0378">Hydrolase</keyword>
<keyword evidence="7 15" id="KW-0479">Metal-binding</keyword>
<evidence type="ECO:0000256" key="13">
    <source>
        <dbReference type="ARBA" id="ARBA00023145"/>
    </source>
</evidence>
<comment type="subcellular location">
    <subcellularLocation>
        <location evidence="3">Secreted</location>
        <location evidence="3">Extracellular space</location>
    </subcellularLocation>
</comment>
<evidence type="ECO:0000259" key="17">
    <source>
        <dbReference type="PROSITE" id="PS51695"/>
    </source>
</evidence>
<evidence type="ECO:0000256" key="16">
    <source>
        <dbReference type="SAM" id="SignalP"/>
    </source>
</evidence>
<comment type="cofactor">
    <cofactor evidence="15">
        <name>Ca(2+)</name>
        <dbReference type="ChEBI" id="CHEBI:29108"/>
    </cofactor>
    <text evidence="15">Binds 1 Ca(2+) ion per subunit.</text>
</comment>
<dbReference type="FunFam" id="3.40.50.200:FF:000015">
    <property type="entry name" value="Tripeptidyl peptidase A"/>
    <property type="match status" value="1"/>
</dbReference>
<keyword evidence="11 15" id="KW-0106">Calcium</keyword>
<dbReference type="CDD" id="cd11377">
    <property type="entry name" value="Pro-peptidase_S53"/>
    <property type="match status" value="1"/>
</dbReference>
<evidence type="ECO:0000256" key="12">
    <source>
        <dbReference type="ARBA" id="ARBA00023026"/>
    </source>
</evidence>
<keyword evidence="13" id="KW-0865">Zymogen</keyword>
<dbReference type="CDD" id="cd04056">
    <property type="entry name" value="Peptidases_S53"/>
    <property type="match status" value="1"/>
</dbReference>
<comment type="catalytic activity">
    <reaction evidence="1">
        <text>Release of an N-terminal tripeptide from a polypeptide.</text>
        <dbReference type="EC" id="3.4.14.10"/>
    </reaction>
</comment>
<proteinExistence type="predicted"/>
<dbReference type="GO" id="GO:0006508">
    <property type="term" value="P:proteolysis"/>
    <property type="evidence" value="ECO:0007669"/>
    <property type="project" value="UniProtKB-KW"/>
</dbReference>
<dbReference type="PANTHER" id="PTHR14218">
    <property type="entry name" value="PROTEASE S8 TRIPEPTIDYL PEPTIDASE I CLN2"/>
    <property type="match status" value="1"/>
</dbReference>
<dbReference type="GO" id="GO:0046872">
    <property type="term" value="F:metal ion binding"/>
    <property type="evidence" value="ECO:0007669"/>
    <property type="project" value="UniProtKB-UniRule"/>
</dbReference>
<name>A0A395NZ41_TRIAR</name>
<keyword evidence="5" id="KW-0964">Secreted</keyword>
<evidence type="ECO:0000313" key="18">
    <source>
        <dbReference type="EMBL" id="RFU81365.1"/>
    </source>
</evidence>
<dbReference type="STRING" id="490622.A0A395NZ41"/>
<feature type="binding site" evidence="15">
    <location>
        <position position="593"/>
    </location>
    <ligand>
        <name>Ca(2+)</name>
        <dbReference type="ChEBI" id="CHEBI:29108"/>
    </ligand>
</feature>
<dbReference type="OrthoDB" id="409122at2759"/>
<evidence type="ECO:0000256" key="3">
    <source>
        <dbReference type="ARBA" id="ARBA00004239"/>
    </source>
</evidence>
<evidence type="ECO:0000256" key="4">
    <source>
        <dbReference type="ARBA" id="ARBA00012462"/>
    </source>
</evidence>
<feature type="active site" description="Charge relay system" evidence="15">
    <location>
        <position position="292"/>
    </location>
</feature>
<feature type="binding site" evidence="15">
    <location>
        <position position="555"/>
    </location>
    <ligand>
        <name>Ca(2+)</name>
        <dbReference type="ChEBI" id="CHEBI:29108"/>
    </ligand>
</feature>
<dbReference type="SUPFAM" id="SSF54897">
    <property type="entry name" value="Protease propeptides/inhibitors"/>
    <property type="match status" value="1"/>
</dbReference>
<evidence type="ECO:0000256" key="9">
    <source>
        <dbReference type="ARBA" id="ARBA00022801"/>
    </source>
</evidence>
<dbReference type="PANTHER" id="PTHR14218:SF34">
    <property type="entry name" value="TRIPEPTIDYL-PEPTIDASE SED4"/>
    <property type="match status" value="1"/>
</dbReference>
<gene>
    <name evidence="18" type="ORF">TARUN_848</name>
</gene>
<dbReference type="InterPro" id="IPR036852">
    <property type="entry name" value="Peptidase_S8/S53_dom_sf"/>
</dbReference>
<keyword evidence="6 15" id="KW-0645">Protease</keyword>
<feature type="binding site" evidence="15">
    <location>
        <position position="591"/>
    </location>
    <ligand>
        <name>Ca(2+)</name>
        <dbReference type="ChEBI" id="CHEBI:29108"/>
    </ligand>
</feature>
<sequence length="613" mass="65798">MARLTALRLAGLLSLASVQASAAVLVESIGQLPQGWKAAATPSPSSQIVLQVALTQQNIDQLESRLAAVSTPNSSTYGKYLDLDEINEIFAPSNASSAAVESWLHSHGVTSYTKQGSSIWFQTDVSTANTMLSTKFKTYSDPTGAKKLRTTQYSIPENLVGHVDLIAPTTYFGTSKAMRARRSKSIASAEIKSLATRQEPSSCKGTLVFEGRTFNVFQPDCLRTEYNVNGYTPSKKSGSRIGFGSFLNQSASFSDLALFEKHFNFPSQNFSVVLINGGTDLPQPPSDDNDGEANLDVQNILTIAHPLPITEFITAGSPPYFPDPVEPAGTPDENEPYLQYYEFLLSKTNAELPQVITNSYGDEEQTVPQAYAVRVCNLIGLMGLRGISILESSGDEGVGASCVATNSTTPQFNPIFPATCPYVTSVGGTVSFNPEVAWDGSSGGFSYYFSRPWYQEEAVGEYLEKHVSAETKKYYGPYVDFSGRGFPDVAAHSVSPDYPVFQGGELTPSGGTSAASPVVASIIALLNDARLREGKPTLGFLNPLIYQYAYKGFTDITLGQSDGCNGNDTQTGGPIAGAGVIPGAHWNATKGWDPTTGFGVPNFKKLLELTQFI</sequence>
<evidence type="ECO:0000256" key="8">
    <source>
        <dbReference type="ARBA" id="ARBA00022729"/>
    </source>
</evidence>
<feature type="active site" description="Charge relay system" evidence="15">
    <location>
        <position position="513"/>
    </location>
</feature>
<comment type="caution">
    <text evidence="18">The sequence shown here is derived from an EMBL/GenBank/DDBJ whole genome shotgun (WGS) entry which is preliminary data.</text>
</comment>
<feature type="domain" description="Peptidase S53" evidence="17">
    <location>
        <begin position="216"/>
        <end position="613"/>
    </location>
</feature>
<evidence type="ECO:0000256" key="2">
    <source>
        <dbReference type="ARBA" id="ARBA00002451"/>
    </source>
</evidence>
<feature type="active site" description="Charge relay system" evidence="15">
    <location>
        <position position="296"/>
    </location>
</feature>
<dbReference type="GO" id="GO:0008240">
    <property type="term" value="F:tripeptidyl-peptidase activity"/>
    <property type="evidence" value="ECO:0007669"/>
    <property type="project" value="UniProtKB-EC"/>
</dbReference>
<dbReference type="PROSITE" id="PS51695">
    <property type="entry name" value="SEDOLISIN"/>
    <property type="match status" value="1"/>
</dbReference>
<evidence type="ECO:0000256" key="7">
    <source>
        <dbReference type="ARBA" id="ARBA00022723"/>
    </source>
</evidence>
<comment type="function">
    <text evidence="2">Secreted tripeptidyl-peptidase which degrades proteins at acidic pHs and is involved in virulence.</text>
</comment>
<evidence type="ECO:0000256" key="15">
    <source>
        <dbReference type="PROSITE-ProRule" id="PRU01032"/>
    </source>
</evidence>
<dbReference type="InterPro" id="IPR000209">
    <property type="entry name" value="Peptidase_S8/S53_dom"/>
</dbReference>
<dbReference type="EMBL" id="PXOA01000053">
    <property type="protein sequence ID" value="RFU81365.1"/>
    <property type="molecule type" value="Genomic_DNA"/>
</dbReference>
<dbReference type="InterPro" id="IPR030400">
    <property type="entry name" value="Sedolisin_dom"/>
</dbReference>
<dbReference type="SUPFAM" id="SSF52743">
    <property type="entry name" value="Subtilisin-like"/>
    <property type="match status" value="1"/>
</dbReference>
<dbReference type="GO" id="GO:0005576">
    <property type="term" value="C:extracellular region"/>
    <property type="evidence" value="ECO:0007669"/>
    <property type="project" value="UniProtKB-SubCell"/>
</dbReference>
<evidence type="ECO:0000256" key="14">
    <source>
        <dbReference type="ARBA" id="ARBA00023180"/>
    </source>
</evidence>
<evidence type="ECO:0000313" key="19">
    <source>
        <dbReference type="Proteomes" id="UP000266272"/>
    </source>
</evidence>
<keyword evidence="19" id="KW-1185">Reference proteome</keyword>
<evidence type="ECO:0000256" key="6">
    <source>
        <dbReference type="ARBA" id="ARBA00022670"/>
    </source>
</evidence>
<evidence type="ECO:0000256" key="5">
    <source>
        <dbReference type="ARBA" id="ARBA00022525"/>
    </source>
</evidence>
<keyword evidence="14" id="KW-0325">Glycoprotein</keyword>
<dbReference type="AlphaFoldDB" id="A0A395NZ41"/>
<dbReference type="EC" id="3.4.14.10" evidence="4"/>
<keyword evidence="8 16" id="KW-0732">Signal</keyword>
<protein>
    <recommendedName>
        <fullName evidence="4">tripeptidyl-peptidase II</fullName>
        <ecNumber evidence="4">3.4.14.10</ecNumber>
    </recommendedName>
</protein>
<organism evidence="18 19">
    <name type="scientific">Trichoderma arundinaceum</name>
    <dbReference type="NCBI Taxonomy" id="490622"/>
    <lineage>
        <taxon>Eukaryota</taxon>
        <taxon>Fungi</taxon>
        <taxon>Dikarya</taxon>
        <taxon>Ascomycota</taxon>
        <taxon>Pezizomycotina</taxon>
        <taxon>Sordariomycetes</taxon>
        <taxon>Hypocreomycetidae</taxon>
        <taxon>Hypocreales</taxon>
        <taxon>Hypocreaceae</taxon>
        <taxon>Trichoderma</taxon>
    </lineage>
</organism>
<keyword evidence="12" id="KW-0843">Virulence</keyword>
<dbReference type="SMART" id="SM00944">
    <property type="entry name" value="Pro-kuma_activ"/>
    <property type="match status" value="1"/>
</dbReference>
<evidence type="ECO:0000256" key="11">
    <source>
        <dbReference type="ARBA" id="ARBA00022837"/>
    </source>
</evidence>
<accession>A0A395NZ41</accession>
<dbReference type="InterPro" id="IPR050819">
    <property type="entry name" value="Tripeptidyl-peptidase_I"/>
</dbReference>
<feature type="binding site" evidence="15">
    <location>
        <position position="556"/>
    </location>
    <ligand>
        <name>Ca(2+)</name>
        <dbReference type="ChEBI" id="CHEBI:29108"/>
    </ligand>
</feature>
<feature type="chain" id="PRO_5017249940" description="tripeptidyl-peptidase II" evidence="16">
    <location>
        <begin position="23"/>
        <end position="613"/>
    </location>
</feature>
<dbReference type="Gene3D" id="3.40.50.200">
    <property type="entry name" value="Peptidase S8/S53 domain"/>
    <property type="match status" value="1"/>
</dbReference>
<dbReference type="GO" id="GO:0004252">
    <property type="term" value="F:serine-type endopeptidase activity"/>
    <property type="evidence" value="ECO:0007669"/>
    <property type="project" value="UniProtKB-UniRule"/>
</dbReference>
<evidence type="ECO:0000256" key="10">
    <source>
        <dbReference type="ARBA" id="ARBA00022825"/>
    </source>
</evidence>
<reference evidence="18 19" key="1">
    <citation type="journal article" date="2018" name="PLoS Pathog.">
        <title>Evolution of structural diversity of trichothecenes, a family of toxins produced by plant pathogenic and entomopathogenic fungi.</title>
        <authorList>
            <person name="Proctor R.H."/>
            <person name="McCormick S.P."/>
            <person name="Kim H.S."/>
            <person name="Cardoza R.E."/>
            <person name="Stanley A.M."/>
            <person name="Lindo L."/>
            <person name="Kelly A."/>
            <person name="Brown D.W."/>
            <person name="Lee T."/>
            <person name="Vaughan M.M."/>
            <person name="Alexander N.J."/>
            <person name="Busman M."/>
            <person name="Gutierrez S."/>
        </authorList>
    </citation>
    <scope>NUCLEOTIDE SEQUENCE [LARGE SCALE GENOMIC DNA]</scope>
    <source>
        <strain evidence="18 19">IBT 40837</strain>
    </source>
</reference>
<dbReference type="Proteomes" id="UP000266272">
    <property type="component" value="Unassembled WGS sequence"/>
</dbReference>
<dbReference type="Pfam" id="PF09286">
    <property type="entry name" value="Pro-kuma_activ"/>
    <property type="match status" value="1"/>
</dbReference>
<dbReference type="InterPro" id="IPR015366">
    <property type="entry name" value="S53_propep"/>
</dbReference>
<dbReference type="Pfam" id="PF00082">
    <property type="entry name" value="Peptidase_S8"/>
    <property type="match status" value="1"/>
</dbReference>
<feature type="signal peptide" evidence="16">
    <location>
        <begin position="1"/>
        <end position="22"/>
    </location>
</feature>